<feature type="signal peptide" evidence="1">
    <location>
        <begin position="1"/>
        <end position="18"/>
    </location>
</feature>
<dbReference type="RefSeq" id="WP_136877298.1">
    <property type="nucleotide sequence ID" value="NZ_SWBO01000006.1"/>
</dbReference>
<organism evidence="2 3">
    <name type="scientific">Pedobacter cryotolerans</name>
    <dbReference type="NCBI Taxonomy" id="2571270"/>
    <lineage>
        <taxon>Bacteria</taxon>
        <taxon>Pseudomonadati</taxon>
        <taxon>Bacteroidota</taxon>
        <taxon>Sphingobacteriia</taxon>
        <taxon>Sphingobacteriales</taxon>
        <taxon>Sphingobacteriaceae</taxon>
        <taxon>Pedobacter</taxon>
    </lineage>
</organism>
<evidence type="ECO:0008006" key="4">
    <source>
        <dbReference type="Google" id="ProtNLM"/>
    </source>
</evidence>
<keyword evidence="3" id="KW-1185">Reference proteome</keyword>
<accession>A0A4U1C2W2</accession>
<dbReference type="AlphaFoldDB" id="A0A4U1C2W2"/>
<gene>
    <name evidence="2" type="ORF">FA045_11880</name>
</gene>
<dbReference type="Proteomes" id="UP000310477">
    <property type="component" value="Unassembled WGS sequence"/>
</dbReference>
<dbReference type="OrthoDB" id="1049190at2"/>
<protein>
    <recommendedName>
        <fullName evidence="4">Tetratricopeptide repeat protein</fullName>
    </recommendedName>
</protein>
<comment type="caution">
    <text evidence="2">The sequence shown here is derived from an EMBL/GenBank/DDBJ whole genome shotgun (WGS) entry which is preliminary data.</text>
</comment>
<proteinExistence type="predicted"/>
<evidence type="ECO:0000313" key="3">
    <source>
        <dbReference type="Proteomes" id="UP000310477"/>
    </source>
</evidence>
<evidence type="ECO:0000256" key="1">
    <source>
        <dbReference type="SAM" id="SignalP"/>
    </source>
</evidence>
<evidence type="ECO:0000313" key="2">
    <source>
        <dbReference type="EMBL" id="TKB99605.1"/>
    </source>
</evidence>
<name>A0A4U1C2W2_9SPHI</name>
<reference evidence="2 3" key="1">
    <citation type="submission" date="2019-04" db="EMBL/GenBank/DDBJ databases">
        <title>Pedobacter sp. AR-2-6 sp. nov., isolated from Arctic soil.</title>
        <authorList>
            <person name="Dahal R.H."/>
            <person name="Kim D.-U."/>
        </authorList>
    </citation>
    <scope>NUCLEOTIDE SEQUENCE [LARGE SCALE GENOMIC DNA]</scope>
    <source>
        <strain evidence="2 3">AR-2-6</strain>
    </source>
</reference>
<dbReference type="EMBL" id="SWBO01000006">
    <property type="protein sequence ID" value="TKB99605.1"/>
    <property type="molecule type" value="Genomic_DNA"/>
</dbReference>
<feature type="chain" id="PRO_5020622441" description="Tetratricopeptide repeat protein" evidence="1">
    <location>
        <begin position="19"/>
        <end position="298"/>
    </location>
</feature>
<sequence>MKKLLLTLAVFLPSLCYSQNLDFTLGLILPEPSQNLNEAQIIKLESKLSNLINNSGVVTYGYNNDFVILPIVNIDDVSIVQGGLENLTITTLDLTLNIKQISTNKSFNIISKKIKGSGKTEQLAITNAFSLIKASDKNILDFISKGKENIYKYFNQNCSKIMSKASNLYAIQDFEQAISILQSIPETGKNCYKEAQKNALIYYKGYQSKLCKENISKAKSQIAIKNYENALSYLNMIDVTSTCYSEVERLTNQISYKIDNNNKKELDLEIRRINAIKEIAKAYYLNSSKTVRYNIIVR</sequence>
<keyword evidence="1" id="KW-0732">Signal</keyword>